<accession>A0ABP8K1E0</accession>
<proteinExistence type="predicted"/>
<comment type="caution">
    <text evidence="2">The sequence shown here is derived from an EMBL/GenBank/DDBJ whole genome shotgun (WGS) entry which is preliminary data.</text>
</comment>
<dbReference type="EMBL" id="BAABGM010000003">
    <property type="protein sequence ID" value="GAA4399252.1"/>
    <property type="molecule type" value="Genomic_DNA"/>
</dbReference>
<evidence type="ECO:0000313" key="2">
    <source>
        <dbReference type="EMBL" id="GAA4399252.1"/>
    </source>
</evidence>
<protein>
    <recommendedName>
        <fullName evidence="4">Peptide subunit release factor 1 (ERF1)</fullName>
    </recommendedName>
</protein>
<dbReference type="Proteomes" id="UP001500945">
    <property type="component" value="Unassembled WGS sequence"/>
</dbReference>
<keyword evidence="3" id="KW-1185">Reference proteome</keyword>
<evidence type="ECO:0000313" key="3">
    <source>
        <dbReference type="Proteomes" id="UP001500945"/>
    </source>
</evidence>
<evidence type="ECO:0008006" key="4">
    <source>
        <dbReference type="Google" id="ProtNLM"/>
    </source>
</evidence>
<reference evidence="3" key="1">
    <citation type="journal article" date="2019" name="Int. J. Syst. Evol. Microbiol.">
        <title>The Global Catalogue of Microorganisms (GCM) 10K type strain sequencing project: providing services to taxonomists for standard genome sequencing and annotation.</title>
        <authorList>
            <consortium name="The Broad Institute Genomics Platform"/>
            <consortium name="The Broad Institute Genome Sequencing Center for Infectious Disease"/>
            <person name="Wu L."/>
            <person name="Ma J."/>
        </authorList>
    </citation>
    <scope>NUCLEOTIDE SEQUENCE [LARGE SCALE GENOMIC DNA]</scope>
    <source>
        <strain evidence="3">JCM 17809</strain>
    </source>
</reference>
<dbReference type="InterPro" id="IPR041289">
    <property type="entry name" value="Bact_RF_family3"/>
</dbReference>
<name>A0ABP8K1E0_9MICO</name>
<sequence>MTATAIDAAPRRAAPLPLPTAAEVLALQAVREYPAISVLCTTDTAPTMSTTAVARLEQLVDDATRRLRREFGGPVAASLRDDLLHLVDDVKERPTRAAVALYVSSRHVSAWGLPQPVIDRAVVDPTFATRDLVRSLHRTPRHVVLVLTEGEARLFDGTGDTLLPPFGGPFPLVDRTPRGRGRPQGRPARGHDEHRRTETFLRTVDRALGTYLSLHPAPLVLVGAGRTLTRFTRISTNLQRLAGSVQGSHARTPLPTLARLIRPVLEDYLRSREGEALALLDRRSRTGTVATGMPAVWLASRAERPEMLAVEEGLFYPARVSRDGDLITPAHDLEHPDVIDDAVDEVIETVLRRGGWVALVRDGALSATERIVLTVRPR</sequence>
<dbReference type="Pfam" id="PF18845">
    <property type="entry name" value="baeRF_family3"/>
    <property type="match status" value="1"/>
</dbReference>
<organism evidence="2 3">
    <name type="scientific">Fodinibacter luteus</name>
    <dbReference type="NCBI Taxonomy" id="552064"/>
    <lineage>
        <taxon>Bacteria</taxon>
        <taxon>Bacillati</taxon>
        <taxon>Actinomycetota</taxon>
        <taxon>Actinomycetes</taxon>
        <taxon>Micrococcales</taxon>
        <taxon>Intrasporangiaceae</taxon>
        <taxon>Fodinibacter (ex Wang et al. 2009)</taxon>
    </lineage>
</organism>
<dbReference type="RefSeq" id="WP_345202169.1">
    <property type="nucleotide sequence ID" value="NZ_BAABGM010000003.1"/>
</dbReference>
<feature type="region of interest" description="Disordered" evidence="1">
    <location>
        <begin position="166"/>
        <end position="197"/>
    </location>
</feature>
<gene>
    <name evidence="2" type="ORF">GCM10023168_06290</name>
</gene>
<evidence type="ECO:0000256" key="1">
    <source>
        <dbReference type="SAM" id="MobiDB-lite"/>
    </source>
</evidence>